<organism evidence="3">
    <name type="scientific">Chromera velia CCMP2878</name>
    <dbReference type="NCBI Taxonomy" id="1169474"/>
    <lineage>
        <taxon>Eukaryota</taxon>
        <taxon>Sar</taxon>
        <taxon>Alveolata</taxon>
        <taxon>Colpodellida</taxon>
        <taxon>Chromeraceae</taxon>
        <taxon>Chromera</taxon>
    </lineage>
</organism>
<accession>A0A0G4H1V3</accession>
<feature type="region of interest" description="Disordered" evidence="1">
    <location>
        <begin position="1"/>
        <end position="20"/>
    </location>
</feature>
<proteinExistence type="predicted"/>
<keyword evidence="2" id="KW-0472">Membrane</keyword>
<evidence type="ECO:0008006" key="4">
    <source>
        <dbReference type="Google" id="ProtNLM"/>
    </source>
</evidence>
<evidence type="ECO:0000256" key="1">
    <source>
        <dbReference type="SAM" id="MobiDB-lite"/>
    </source>
</evidence>
<dbReference type="AlphaFoldDB" id="A0A0G4H1V3"/>
<evidence type="ECO:0000256" key="2">
    <source>
        <dbReference type="SAM" id="Phobius"/>
    </source>
</evidence>
<feature type="transmembrane region" description="Helical" evidence="2">
    <location>
        <begin position="27"/>
        <end position="47"/>
    </location>
</feature>
<feature type="region of interest" description="Disordered" evidence="1">
    <location>
        <begin position="66"/>
        <end position="210"/>
    </location>
</feature>
<dbReference type="VEuPathDB" id="CryptoDB:Cvel_24363"/>
<feature type="transmembrane region" description="Helical" evidence="2">
    <location>
        <begin position="241"/>
        <end position="258"/>
    </location>
</feature>
<dbReference type="EMBL" id="CDMZ01001790">
    <property type="protein sequence ID" value="CEM37625.1"/>
    <property type="molecule type" value="Genomic_DNA"/>
</dbReference>
<gene>
    <name evidence="3" type="ORF">Cvel_24363</name>
</gene>
<reference evidence="3" key="1">
    <citation type="submission" date="2014-11" db="EMBL/GenBank/DDBJ databases">
        <authorList>
            <person name="Otto D Thomas"/>
            <person name="Naeem Raeece"/>
        </authorList>
    </citation>
    <scope>NUCLEOTIDE SEQUENCE</scope>
</reference>
<evidence type="ECO:0000313" key="3">
    <source>
        <dbReference type="EMBL" id="CEM37625.1"/>
    </source>
</evidence>
<feature type="compositionally biased region" description="Polar residues" evidence="1">
    <location>
        <begin position="183"/>
        <end position="200"/>
    </location>
</feature>
<feature type="compositionally biased region" description="Basic and acidic residues" evidence="1">
    <location>
        <begin position="105"/>
        <end position="117"/>
    </location>
</feature>
<name>A0A0G4H1V3_9ALVE</name>
<keyword evidence="2" id="KW-1133">Transmembrane helix</keyword>
<keyword evidence="2" id="KW-0812">Transmembrane</keyword>
<protein>
    <recommendedName>
        <fullName evidence="4">Transmembrane protein</fullName>
    </recommendedName>
</protein>
<sequence length="290" mass="32119">MRKVPERVKGRGTIRAKEREKSVRPPFSVLGCLIFWLGVPFCAYLGFLRHFLDLSVPFLARGSAFSRSRGGMEGQKCHLQEEEASEREKRHKMSSESTVQSSGREGGKREAERRGSGEVEGGEGQKLQHSPSCFPSPSSSRSAGLPDHSERSSSAPSQSAKEPVEHFRASPPDPAFEGDGAVFSTTPSADSAGSRFQSENGEPMGWHWEEGGVRKRDSLFSISSFEARGGRTEHADEVSDGVALLLGLCLLVLFCWVLKRLRTRRKVCRPWGQRKHFDALDRSTEDTPEI</sequence>
<feature type="compositionally biased region" description="Low complexity" evidence="1">
    <location>
        <begin position="130"/>
        <end position="142"/>
    </location>
</feature>